<dbReference type="Proteomes" id="UP000027222">
    <property type="component" value="Unassembled WGS sequence"/>
</dbReference>
<dbReference type="AlphaFoldDB" id="A0A067SXE4"/>
<proteinExistence type="predicted"/>
<evidence type="ECO:0000256" key="1">
    <source>
        <dbReference type="SAM" id="MobiDB-lite"/>
    </source>
</evidence>
<name>A0A067SXE4_GALM3</name>
<feature type="region of interest" description="Disordered" evidence="1">
    <location>
        <begin position="28"/>
        <end position="117"/>
    </location>
</feature>
<feature type="compositionally biased region" description="Basic residues" evidence="1">
    <location>
        <begin position="108"/>
        <end position="117"/>
    </location>
</feature>
<evidence type="ECO:0000313" key="2">
    <source>
        <dbReference type="EMBL" id="KDR71423.1"/>
    </source>
</evidence>
<evidence type="ECO:0000313" key="3">
    <source>
        <dbReference type="Proteomes" id="UP000027222"/>
    </source>
</evidence>
<protein>
    <submittedName>
        <fullName evidence="2">Uncharacterized protein</fullName>
    </submittedName>
</protein>
<dbReference type="EMBL" id="KL142392">
    <property type="protein sequence ID" value="KDR71423.1"/>
    <property type="molecule type" value="Genomic_DNA"/>
</dbReference>
<keyword evidence="3" id="KW-1185">Reference proteome</keyword>
<organism evidence="2 3">
    <name type="scientific">Galerina marginata (strain CBS 339.88)</name>
    <dbReference type="NCBI Taxonomy" id="685588"/>
    <lineage>
        <taxon>Eukaryota</taxon>
        <taxon>Fungi</taxon>
        <taxon>Dikarya</taxon>
        <taxon>Basidiomycota</taxon>
        <taxon>Agaricomycotina</taxon>
        <taxon>Agaricomycetes</taxon>
        <taxon>Agaricomycetidae</taxon>
        <taxon>Agaricales</taxon>
        <taxon>Agaricineae</taxon>
        <taxon>Strophariaceae</taxon>
        <taxon>Galerina</taxon>
    </lineage>
</organism>
<dbReference type="HOGENOM" id="CLU_2085006_0_0_1"/>
<sequence length="117" mass="12824">MTAMNRYRASSSTFSVNLALGRRLPLKAQLSHKSQAQTEREDDVESSIPPSLLVFPPPHPAPSSLSLPRLDYRSNRLPPPLFGARPAAHRPPVRPGTEICGPRSCGSRCRRSTGLKL</sequence>
<reference evidence="3" key="1">
    <citation type="journal article" date="2014" name="Proc. Natl. Acad. Sci. U.S.A.">
        <title>Extensive sampling of basidiomycete genomes demonstrates inadequacy of the white-rot/brown-rot paradigm for wood decay fungi.</title>
        <authorList>
            <person name="Riley R."/>
            <person name="Salamov A.A."/>
            <person name="Brown D.W."/>
            <person name="Nagy L.G."/>
            <person name="Floudas D."/>
            <person name="Held B.W."/>
            <person name="Levasseur A."/>
            <person name="Lombard V."/>
            <person name="Morin E."/>
            <person name="Otillar R."/>
            <person name="Lindquist E.A."/>
            <person name="Sun H."/>
            <person name="LaButti K.M."/>
            <person name="Schmutz J."/>
            <person name="Jabbour D."/>
            <person name="Luo H."/>
            <person name="Baker S.E."/>
            <person name="Pisabarro A.G."/>
            <person name="Walton J.D."/>
            <person name="Blanchette R.A."/>
            <person name="Henrissat B."/>
            <person name="Martin F."/>
            <person name="Cullen D."/>
            <person name="Hibbett D.S."/>
            <person name="Grigoriev I.V."/>
        </authorList>
    </citation>
    <scope>NUCLEOTIDE SEQUENCE [LARGE SCALE GENOMIC DNA]</scope>
    <source>
        <strain evidence="3">CBS 339.88</strain>
    </source>
</reference>
<accession>A0A067SXE4</accession>
<gene>
    <name evidence="2" type="ORF">GALMADRAFT_786217</name>
</gene>